<evidence type="ECO:0000313" key="3">
    <source>
        <dbReference type="Proteomes" id="UP000823749"/>
    </source>
</evidence>
<sequence length="72" mass="7928">MDPSSSRSDPFEPPEPFDPFDPQGVKQSKNGGLSAWEPAKGGAWLEGQHAVKQWETERRSSGAGGRDRDMQQ</sequence>
<dbReference type="AlphaFoldDB" id="A0AAV6LJR3"/>
<dbReference type="EMBL" id="JACTNZ010000001">
    <property type="protein sequence ID" value="KAG5565052.1"/>
    <property type="molecule type" value="Genomic_DNA"/>
</dbReference>
<feature type="region of interest" description="Disordered" evidence="1">
    <location>
        <begin position="1"/>
        <end position="72"/>
    </location>
</feature>
<evidence type="ECO:0000313" key="2">
    <source>
        <dbReference type="EMBL" id="KAG5565052.1"/>
    </source>
</evidence>
<feature type="compositionally biased region" description="Basic and acidic residues" evidence="1">
    <location>
        <begin position="52"/>
        <end position="72"/>
    </location>
</feature>
<evidence type="ECO:0000256" key="1">
    <source>
        <dbReference type="SAM" id="MobiDB-lite"/>
    </source>
</evidence>
<gene>
    <name evidence="2" type="ORF">RHGRI_001064</name>
</gene>
<accession>A0AAV6LJR3</accession>
<protein>
    <submittedName>
        <fullName evidence="2">Uncharacterized protein</fullName>
    </submittedName>
</protein>
<name>A0AAV6LJR3_9ERIC</name>
<proteinExistence type="predicted"/>
<keyword evidence="3" id="KW-1185">Reference proteome</keyword>
<organism evidence="2 3">
    <name type="scientific">Rhododendron griersonianum</name>
    <dbReference type="NCBI Taxonomy" id="479676"/>
    <lineage>
        <taxon>Eukaryota</taxon>
        <taxon>Viridiplantae</taxon>
        <taxon>Streptophyta</taxon>
        <taxon>Embryophyta</taxon>
        <taxon>Tracheophyta</taxon>
        <taxon>Spermatophyta</taxon>
        <taxon>Magnoliopsida</taxon>
        <taxon>eudicotyledons</taxon>
        <taxon>Gunneridae</taxon>
        <taxon>Pentapetalae</taxon>
        <taxon>asterids</taxon>
        <taxon>Ericales</taxon>
        <taxon>Ericaceae</taxon>
        <taxon>Ericoideae</taxon>
        <taxon>Rhodoreae</taxon>
        <taxon>Rhododendron</taxon>
    </lineage>
</organism>
<reference evidence="2" key="1">
    <citation type="submission" date="2020-08" db="EMBL/GenBank/DDBJ databases">
        <title>Plant Genome Project.</title>
        <authorList>
            <person name="Zhang R.-G."/>
        </authorList>
    </citation>
    <scope>NUCLEOTIDE SEQUENCE</scope>
    <source>
        <strain evidence="2">WSP0</strain>
        <tissue evidence="2">Leaf</tissue>
    </source>
</reference>
<dbReference type="Proteomes" id="UP000823749">
    <property type="component" value="Chromosome 1"/>
</dbReference>
<comment type="caution">
    <text evidence="2">The sequence shown here is derived from an EMBL/GenBank/DDBJ whole genome shotgun (WGS) entry which is preliminary data.</text>
</comment>